<sequence>MGCCESSLLTEADPDKEKKQNQHNQNPPFNHPPPSADDGPAGAAAGGVPPFSEFSLSDLRAATNNFSSDNIVSESGEKAPNLVYKGRLQNRQWIAVKKFTKTAWPDPKQFADEALGVGKLRHQRIANLIGYCCDGDERLLVAEYMPNDTLAKHLFHWENQTIEWAMRLRVALYIAEALEYCSTEGRPLYHDLNAYRVLFDEDGDPRLSCFGLMKNSRDGKSYSTNLAYTPPEYLRNGRVTPESVVFSFGTVLLDLLSGKHIPPSHALDMIRGKSILLLMDSHLEGNFSTEEATEVIGLASRCLQYEPRERPNTKNLVATLSPLNTKPDVPSYEMMGIPKQEEAPTAPQHPLSPMGEACSRMDLTAIHQILVMAHYRDDEGTNELSFQEWTQQMRDMLEARKRGDFAFRDKDFKTAIDCYSQFIDAGTMISPTVYARRSLCYLLSDQPDAALRDAMQAQCVYPDWPTAFYMQAVALAKLDMHKDAADMLNEAAGLEKRQRR</sequence>
<keyword evidence="4" id="KW-0723">Serine/threonine-protein kinase</keyword>
<feature type="domain" description="Protein kinase" evidence="15">
    <location>
        <begin position="69"/>
        <end position="324"/>
    </location>
</feature>
<dbReference type="InterPro" id="IPR011990">
    <property type="entry name" value="TPR-like_helical_dom_sf"/>
</dbReference>
<gene>
    <name evidence="17" type="primary">LOC104587098</name>
</gene>
<comment type="catalytic activity">
    <reaction evidence="13">
        <text>L-seryl-[protein] + ATP = O-phospho-L-seryl-[protein] + ADP + H(+)</text>
        <dbReference type="Rhea" id="RHEA:17989"/>
        <dbReference type="Rhea" id="RHEA-COMP:9863"/>
        <dbReference type="Rhea" id="RHEA-COMP:11604"/>
        <dbReference type="ChEBI" id="CHEBI:15378"/>
        <dbReference type="ChEBI" id="CHEBI:29999"/>
        <dbReference type="ChEBI" id="CHEBI:30616"/>
        <dbReference type="ChEBI" id="CHEBI:83421"/>
        <dbReference type="ChEBI" id="CHEBI:456216"/>
        <dbReference type="EC" id="2.7.11.1"/>
    </reaction>
</comment>
<dbReference type="PANTHER" id="PTHR45863">
    <property type="entry name" value="SERINE/THREONINE-PROTEIN KINASE BSK5"/>
    <property type="match status" value="1"/>
</dbReference>
<evidence type="ECO:0000256" key="11">
    <source>
        <dbReference type="ARBA" id="ARBA00023288"/>
    </source>
</evidence>
<dbReference type="Pfam" id="PF07714">
    <property type="entry name" value="PK_Tyr_Ser-Thr"/>
    <property type="match status" value="1"/>
</dbReference>
<keyword evidence="9" id="KW-0067">ATP-binding</keyword>
<dbReference type="GO" id="GO:0005524">
    <property type="term" value="F:ATP binding"/>
    <property type="evidence" value="ECO:0007669"/>
    <property type="project" value="UniProtKB-KW"/>
</dbReference>
<keyword evidence="6" id="KW-0519">Myristate</keyword>
<keyword evidence="16" id="KW-1185">Reference proteome</keyword>
<keyword evidence="3" id="KW-1003">Cell membrane</keyword>
<dbReference type="KEGG" id="nnu:104587098"/>
<comment type="subcellular location">
    <subcellularLocation>
        <location evidence="1">Cell membrane</location>
        <topology evidence="1">Lipid-anchor</topology>
    </subcellularLocation>
</comment>
<dbReference type="GO" id="GO:0004674">
    <property type="term" value="F:protein serine/threonine kinase activity"/>
    <property type="evidence" value="ECO:0007669"/>
    <property type="project" value="UniProtKB-KW"/>
</dbReference>
<dbReference type="FunFam" id="1.25.40.10:FF:000016">
    <property type="entry name" value="probable serine/threonine-protein kinase At4g35230"/>
    <property type="match status" value="1"/>
</dbReference>
<accession>A0A1U7YUF1</accession>
<dbReference type="PROSITE" id="PS50011">
    <property type="entry name" value="PROTEIN_KINASE_DOM"/>
    <property type="match status" value="1"/>
</dbReference>
<dbReference type="InterPro" id="IPR058209">
    <property type="entry name" value="TPR_BSK1_C"/>
</dbReference>
<evidence type="ECO:0000256" key="12">
    <source>
        <dbReference type="ARBA" id="ARBA00047899"/>
    </source>
</evidence>
<dbReference type="Gene3D" id="3.30.200.20">
    <property type="entry name" value="Phosphorylase Kinase, domain 1"/>
    <property type="match status" value="1"/>
</dbReference>
<keyword evidence="5" id="KW-0808">Transferase</keyword>
<evidence type="ECO:0000256" key="4">
    <source>
        <dbReference type="ARBA" id="ARBA00022527"/>
    </source>
</evidence>
<dbReference type="SUPFAM" id="SSF48452">
    <property type="entry name" value="TPR-like"/>
    <property type="match status" value="1"/>
</dbReference>
<dbReference type="InterPro" id="IPR045845">
    <property type="entry name" value="BSK"/>
</dbReference>
<dbReference type="eggNOG" id="ENOG502QQT6">
    <property type="taxonomic scope" value="Eukaryota"/>
</dbReference>
<evidence type="ECO:0000256" key="5">
    <source>
        <dbReference type="ARBA" id="ARBA00022679"/>
    </source>
</evidence>
<feature type="region of interest" description="Disordered" evidence="14">
    <location>
        <begin position="1"/>
        <end position="47"/>
    </location>
</feature>
<dbReference type="FunFam" id="3.30.200.20:FF:000154">
    <property type="entry name" value="probable serine/threonine-protein kinase At4g35230"/>
    <property type="match status" value="1"/>
</dbReference>
<reference evidence="17" key="1">
    <citation type="submission" date="2025-08" db="UniProtKB">
        <authorList>
            <consortium name="RefSeq"/>
        </authorList>
    </citation>
    <scope>IDENTIFICATION</scope>
</reference>
<dbReference type="FunCoup" id="A0A1U7YUF1">
    <property type="interactions" value="3395"/>
</dbReference>
<dbReference type="Gene3D" id="1.10.510.10">
    <property type="entry name" value="Transferase(Phosphotransferase) domain 1"/>
    <property type="match status" value="1"/>
</dbReference>
<name>A0A1U7YUF1_NELNU</name>
<proteinExistence type="predicted"/>
<evidence type="ECO:0000256" key="2">
    <source>
        <dbReference type="ARBA" id="ARBA00012513"/>
    </source>
</evidence>
<comment type="catalytic activity">
    <reaction evidence="12">
        <text>L-threonyl-[protein] + ATP = O-phospho-L-threonyl-[protein] + ADP + H(+)</text>
        <dbReference type="Rhea" id="RHEA:46608"/>
        <dbReference type="Rhea" id="RHEA-COMP:11060"/>
        <dbReference type="Rhea" id="RHEA-COMP:11605"/>
        <dbReference type="ChEBI" id="CHEBI:15378"/>
        <dbReference type="ChEBI" id="CHEBI:30013"/>
        <dbReference type="ChEBI" id="CHEBI:30616"/>
        <dbReference type="ChEBI" id="CHEBI:61977"/>
        <dbReference type="ChEBI" id="CHEBI:456216"/>
        <dbReference type="EC" id="2.7.11.1"/>
    </reaction>
</comment>
<evidence type="ECO:0000256" key="14">
    <source>
        <dbReference type="SAM" id="MobiDB-lite"/>
    </source>
</evidence>
<evidence type="ECO:0000259" key="15">
    <source>
        <dbReference type="PROSITE" id="PS50011"/>
    </source>
</evidence>
<dbReference type="SUPFAM" id="SSF56112">
    <property type="entry name" value="Protein kinase-like (PK-like)"/>
    <property type="match status" value="1"/>
</dbReference>
<evidence type="ECO:0000256" key="9">
    <source>
        <dbReference type="ARBA" id="ARBA00022840"/>
    </source>
</evidence>
<evidence type="ECO:0000313" key="16">
    <source>
        <dbReference type="Proteomes" id="UP000189703"/>
    </source>
</evidence>
<keyword evidence="8 17" id="KW-0418">Kinase</keyword>
<evidence type="ECO:0000256" key="3">
    <source>
        <dbReference type="ARBA" id="ARBA00022475"/>
    </source>
</evidence>
<dbReference type="EC" id="2.7.11.1" evidence="2"/>
<dbReference type="FunFam" id="1.10.510.10:FF:000069">
    <property type="entry name" value="probable serine/threonine-protein kinase At5g41260"/>
    <property type="match status" value="1"/>
</dbReference>
<dbReference type="InParanoid" id="A0A1U7YUF1"/>
<dbReference type="InterPro" id="IPR001245">
    <property type="entry name" value="Ser-Thr/Tyr_kinase_cat_dom"/>
</dbReference>
<evidence type="ECO:0000256" key="6">
    <source>
        <dbReference type="ARBA" id="ARBA00022707"/>
    </source>
</evidence>
<dbReference type="PANTHER" id="PTHR45863:SF22">
    <property type="entry name" value="SERINE_THREONINE-PROTEIN KINASE BSK1"/>
    <property type="match status" value="1"/>
</dbReference>
<dbReference type="InterPro" id="IPR011009">
    <property type="entry name" value="Kinase-like_dom_sf"/>
</dbReference>
<evidence type="ECO:0000256" key="8">
    <source>
        <dbReference type="ARBA" id="ARBA00022777"/>
    </source>
</evidence>
<dbReference type="STRING" id="4432.A0A1U7YUF1"/>
<keyword evidence="10" id="KW-0472">Membrane</keyword>
<protein>
    <recommendedName>
        <fullName evidence="2">non-specific serine/threonine protein kinase</fullName>
        <ecNumber evidence="2">2.7.11.1</ecNumber>
    </recommendedName>
</protein>
<dbReference type="AlphaFoldDB" id="A0A1U7YUF1"/>
<evidence type="ECO:0000256" key="10">
    <source>
        <dbReference type="ARBA" id="ARBA00023136"/>
    </source>
</evidence>
<keyword evidence="11" id="KW-0449">Lipoprotein</keyword>
<feature type="compositionally biased region" description="Low complexity" evidence="14">
    <location>
        <begin position="36"/>
        <end position="47"/>
    </location>
</feature>
<dbReference type="RefSeq" id="XP_010242854.1">
    <property type="nucleotide sequence ID" value="XM_010244552.2"/>
</dbReference>
<dbReference type="Proteomes" id="UP000189703">
    <property type="component" value="Unplaced"/>
</dbReference>
<dbReference type="InterPro" id="IPR000719">
    <property type="entry name" value="Prot_kinase_dom"/>
</dbReference>
<evidence type="ECO:0000256" key="13">
    <source>
        <dbReference type="ARBA" id="ARBA00048679"/>
    </source>
</evidence>
<evidence type="ECO:0000313" key="17">
    <source>
        <dbReference type="RefSeq" id="XP_010242854.1"/>
    </source>
</evidence>
<dbReference type="GO" id="GO:0009742">
    <property type="term" value="P:brassinosteroid mediated signaling pathway"/>
    <property type="evidence" value="ECO:0000318"/>
    <property type="project" value="GO_Central"/>
</dbReference>
<dbReference type="Pfam" id="PF25575">
    <property type="entry name" value="TPR_BSK1_C"/>
    <property type="match status" value="1"/>
</dbReference>
<evidence type="ECO:0000256" key="7">
    <source>
        <dbReference type="ARBA" id="ARBA00022741"/>
    </source>
</evidence>
<dbReference type="OrthoDB" id="1028014at2759"/>
<keyword evidence="7" id="KW-0547">Nucleotide-binding</keyword>
<dbReference type="Gene3D" id="1.25.40.10">
    <property type="entry name" value="Tetratricopeptide repeat domain"/>
    <property type="match status" value="1"/>
</dbReference>
<evidence type="ECO:0000256" key="1">
    <source>
        <dbReference type="ARBA" id="ARBA00004193"/>
    </source>
</evidence>
<dbReference type="GeneID" id="104587098"/>
<dbReference type="GO" id="GO:0005886">
    <property type="term" value="C:plasma membrane"/>
    <property type="evidence" value="ECO:0007669"/>
    <property type="project" value="UniProtKB-SubCell"/>
</dbReference>
<dbReference type="OMA" id="FRSAMDC"/>
<organism evidence="16 17">
    <name type="scientific">Nelumbo nucifera</name>
    <name type="common">Sacred lotus</name>
    <dbReference type="NCBI Taxonomy" id="4432"/>
    <lineage>
        <taxon>Eukaryota</taxon>
        <taxon>Viridiplantae</taxon>
        <taxon>Streptophyta</taxon>
        <taxon>Embryophyta</taxon>
        <taxon>Tracheophyta</taxon>
        <taxon>Spermatophyta</taxon>
        <taxon>Magnoliopsida</taxon>
        <taxon>Proteales</taxon>
        <taxon>Nelumbonaceae</taxon>
        <taxon>Nelumbo</taxon>
    </lineage>
</organism>